<dbReference type="EMBL" id="PYDT01000002">
    <property type="protein sequence ID" value="THU70412.1"/>
    <property type="molecule type" value="Genomic_DNA"/>
</dbReference>
<dbReference type="AlphaFoldDB" id="A0A4S8K688"/>
<proteinExistence type="predicted"/>
<dbReference type="Proteomes" id="UP000317650">
    <property type="component" value="Chromosome 8"/>
</dbReference>
<organism evidence="2 3">
    <name type="scientific">Musa balbisiana</name>
    <name type="common">Banana</name>
    <dbReference type="NCBI Taxonomy" id="52838"/>
    <lineage>
        <taxon>Eukaryota</taxon>
        <taxon>Viridiplantae</taxon>
        <taxon>Streptophyta</taxon>
        <taxon>Embryophyta</taxon>
        <taxon>Tracheophyta</taxon>
        <taxon>Spermatophyta</taxon>
        <taxon>Magnoliopsida</taxon>
        <taxon>Liliopsida</taxon>
        <taxon>Zingiberales</taxon>
        <taxon>Musaceae</taxon>
        <taxon>Musa</taxon>
    </lineage>
</organism>
<keyword evidence="3" id="KW-1185">Reference proteome</keyword>
<evidence type="ECO:0000313" key="2">
    <source>
        <dbReference type="EMBL" id="THU70412.1"/>
    </source>
</evidence>
<reference evidence="2 3" key="1">
    <citation type="journal article" date="2019" name="Nat. Plants">
        <title>Genome sequencing of Musa balbisiana reveals subgenome evolution and function divergence in polyploid bananas.</title>
        <authorList>
            <person name="Yao X."/>
        </authorList>
    </citation>
    <scope>NUCLEOTIDE SEQUENCE [LARGE SCALE GENOMIC DNA]</scope>
    <source>
        <strain evidence="3">cv. DH-PKW</strain>
        <tissue evidence="2">Leaves</tissue>
    </source>
</reference>
<feature type="compositionally biased region" description="Basic residues" evidence="1">
    <location>
        <begin position="53"/>
        <end position="62"/>
    </location>
</feature>
<evidence type="ECO:0000313" key="3">
    <source>
        <dbReference type="Proteomes" id="UP000317650"/>
    </source>
</evidence>
<protein>
    <submittedName>
        <fullName evidence="2">Uncharacterized protein</fullName>
    </submittedName>
</protein>
<name>A0A4S8K688_MUSBA</name>
<accession>A0A4S8K688</accession>
<evidence type="ECO:0000256" key="1">
    <source>
        <dbReference type="SAM" id="MobiDB-lite"/>
    </source>
</evidence>
<comment type="caution">
    <text evidence="2">The sequence shown here is derived from an EMBL/GenBank/DDBJ whole genome shotgun (WGS) entry which is preliminary data.</text>
</comment>
<gene>
    <name evidence="2" type="ORF">C4D60_Mb08t24710</name>
</gene>
<sequence length="62" mass="7096">MGAELDRAVIGTHLPQHFSRSLESATFLLTQPLTNRRSRRHQLRILSRSPSRTTKKRRSGKG</sequence>
<feature type="region of interest" description="Disordered" evidence="1">
    <location>
        <begin position="33"/>
        <end position="62"/>
    </location>
</feature>